<sequence>MTVKCRRLSGARKPVTRGTTMARLLTGKDDGLTAAVNTFCDSANQRLGELSKKLFADYDEAEKRSSVYKAVGKVSGIDLNDQILLSDRLVENPKKMDLFFWPIRGCKSAHGSADEGW</sequence>
<proteinExistence type="predicted"/>
<reference evidence="1" key="1">
    <citation type="submission" date="2020-06" db="EMBL/GenBank/DDBJ databases">
        <authorList>
            <person name="Li T."/>
            <person name="Hu X."/>
            <person name="Zhang T."/>
            <person name="Song X."/>
            <person name="Zhang H."/>
            <person name="Dai N."/>
            <person name="Sheng W."/>
            <person name="Hou X."/>
            <person name="Wei L."/>
        </authorList>
    </citation>
    <scope>NUCLEOTIDE SEQUENCE</scope>
    <source>
        <strain evidence="1">3651</strain>
        <tissue evidence="1">Leaf</tissue>
    </source>
</reference>
<organism evidence="1 2">
    <name type="scientific">Sesamum alatum</name>
    <dbReference type="NCBI Taxonomy" id="300844"/>
    <lineage>
        <taxon>Eukaryota</taxon>
        <taxon>Viridiplantae</taxon>
        <taxon>Streptophyta</taxon>
        <taxon>Embryophyta</taxon>
        <taxon>Tracheophyta</taxon>
        <taxon>Spermatophyta</taxon>
        <taxon>Magnoliopsida</taxon>
        <taxon>eudicotyledons</taxon>
        <taxon>Gunneridae</taxon>
        <taxon>Pentapetalae</taxon>
        <taxon>asterids</taxon>
        <taxon>lamiids</taxon>
        <taxon>Lamiales</taxon>
        <taxon>Pedaliaceae</taxon>
        <taxon>Sesamum</taxon>
    </lineage>
</organism>
<evidence type="ECO:0000313" key="2">
    <source>
        <dbReference type="Proteomes" id="UP001293254"/>
    </source>
</evidence>
<keyword evidence="2" id="KW-1185">Reference proteome</keyword>
<comment type="caution">
    <text evidence="1">The sequence shown here is derived from an EMBL/GenBank/DDBJ whole genome shotgun (WGS) entry which is preliminary data.</text>
</comment>
<protein>
    <submittedName>
        <fullName evidence="1">Uncharacterized protein</fullName>
    </submittedName>
</protein>
<reference evidence="1" key="2">
    <citation type="journal article" date="2024" name="Plant">
        <title>Genomic evolution and insights into agronomic trait innovations of Sesamum species.</title>
        <authorList>
            <person name="Miao H."/>
            <person name="Wang L."/>
            <person name="Qu L."/>
            <person name="Liu H."/>
            <person name="Sun Y."/>
            <person name="Le M."/>
            <person name="Wang Q."/>
            <person name="Wei S."/>
            <person name="Zheng Y."/>
            <person name="Lin W."/>
            <person name="Duan Y."/>
            <person name="Cao H."/>
            <person name="Xiong S."/>
            <person name="Wang X."/>
            <person name="Wei L."/>
            <person name="Li C."/>
            <person name="Ma Q."/>
            <person name="Ju M."/>
            <person name="Zhao R."/>
            <person name="Li G."/>
            <person name="Mu C."/>
            <person name="Tian Q."/>
            <person name="Mei H."/>
            <person name="Zhang T."/>
            <person name="Gao T."/>
            <person name="Zhang H."/>
        </authorList>
    </citation>
    <scope>NUCLEOTIDE SEQUENCE</scope>
    <source>
        <strain evidence="1">3651</strain>
    </source>
</reference>
<accession>A0AAE2CV68</accession>
<name>A0AAE2CV68_9LAMI</name>
<dbReference type="Proteomes" id="UP001293254">
    <property type="component" value="Unassembled WGS sequence"/>
</dbReference>
<gene>
    <name evidence="1" type="ORF">Salat_0733000</name>
</gene>
<dbReference type="EMBL" id="JACGWO010000002">
    <property type="protein sequence ID" value="KAK4435695.1"/>
    <property type="molecule type" value="Genomic_DNA"/>
</dbReference>
<evidence type="ECO:0000313" key="1">
    <source>
        <dbReference type="EMBL" id="KAK4435695.1"/>
    </source>
</evidence>
<dbReference type="AlphaFoldDB" id="A0AAE2CV68"/>